<dbReference type="GO" id="GO:0043190">
    <property type="term" value="C:ATP-binding cassette (ABC) transporter complex"/>
    <property type="evidence" value="ECO:0007669"/>
    <property type="project" value="InterPro"/>
</dbReference>
<reference evidence="7" key="1">
    <citation type="submission" date="2016-10" db="EMBL/GenBank/DDBJ databases">
        <authorList>
            <person name="Varghese N."/>
            <person name="Submissions S."/>
        </authorList>
    </citation>
    <scope>NUCLEOTIDE SEQUENCE [LARGE SCALE GENOMIC DNA]</scope>
    <source>
        <strain evidence="7">GAS369</strain>
    </source>
</reference>
<dbReference type="Gene3D" id="3.10.105.10">
    <property type="entry name" value="Dipeptide-binding Protein, Domain 3"/>
    <property type="match status" value="1"/>
</dbReference>
<comment type="similarity">
    <text evidence="2">Belongs to the bacterial solute-binding protein 5 family.</text>
</comment>
<feature type="chain" id="PRO_5009266501" evidence="4">
    <location>
        <begin position="25"/>
        <end position="532"/>
    </location>
</feature>
<evidence type="ECO:0000256" key="1">
    <source>
        <dbReference type="ARBA" id="ARBA00004418"/>
    </source>
</evidence>
<proteinExistence type="inferred from homology"/>
<dbReference type="Gene3D" id="3.40.190.10">
    <property type="entry name" value="Periplasmic binding protein-like II"/>
    <property type="match status" value="1"/>
</dbReference>
<dbReference type="PIRSF" id="PIRSF002741">
    <property type="entry name" value="MppA"/>
    <property type="match status" value="1"/>
</dbReference>
<dbReference type="GO" id="GO:0030288">
    <property type="term" value="C:outer membrane-bounded periplasmic space"/>
    <property type="evidence" value="ECO:0007669"/>
    <property type="project" value="UniProtKB-ARBA"/>
</dbReference>
<protein>
    <submittedName>
        <fullName evidence="6">Peptide/nickel transport system substrate-binding protein</fullName>
    </submittedName>
</protein>
<dbReference type="GO" id="GO:1904680">
    <property type="term" value="F:peptide transmembrane transporter activity"/>
    <property type="evidence" value="ECO:0007669"/>
    <property type="project" value="TreeGrafter"/>
</dbReference>
<dbReference type="InterPro" id="IPR000914">
    <property type="entry name" value="SBP_5_dom"/>
</dbReference>
<feature type="domain" description="Solute-binding protein family 5" evidence="5">
    <location>
        <begin position="80"/>
        <end position="448"/>
    </location>
</feature>
<evidence type="ECO:0000259" key="5">
    <source>
        <dbReference type="Pfam" id="PF00496"/>
    </source>
</evidence>
<gene>
    <name evidence="6" type="ORF">SAMN05444158_4776</name>
</gene>
<dbReference type="PANTHER" id="PTHR30290">
    <property type="entry name" value="PERIPLASMIC BINDING COMPONENT OF ABC TRANSPORTER"/>
    <property type="match status" value="1"/>
</dbReference>
<dbReference type="SUPFAM" id="SSF53850">
    <property type="entry name" value="Periplasmic binding protein-like II"/>
    <property type="match status" value="1"/>
</dbReference>
<dbReference type="InterPro" id="IPR039424">
    <property type="entry name" value="SBP_5"/>
</dbReference>
<comment type="subcellular location">
    <subcellularLocation>
        <location evidence="1">Periplasm</location>
    </subcellularLocation>
</comment>
<evidence type="ECO:0000256" key="3">
    <source>
        <dbReference type="ARBA" id="ARBA00022729"/>
    </source>
</evidence>
<dbReference type="Pfam" id="PF00496">
    <property type="entry name" value="SBP_bac_5"/>
    <property type="match status" value="1"/>
</dbReference>
<dbReference type="GO" id="GO:0015833">
    <property type="term" value="P:peptide transport"/>
    <property type="evidence" value="ECO:0007669"/>
    <property type="project" value="TreeGrafter"/>
</dbReference>
<accession>A0A1H1YEY4</accession>
<organism evidence="6 7">
    <name type="scientific">Bradyrhizobium canariense</name>
    <dbReference type="NCBI Taxonomy" id="255045"/>
    <lineage>
        <taxon>Bacteria</taxon>
        <taxon>Pseudomonadati</taxon>
        <taxon>Pseudomonadota</taxon>
        <taxon>Alphaproteobacteria</taxon>
        <taxon>Hyphomicrobiales</taxon>
        <taxon>Nitrobacteraceae</taxon>
        <taxon>Bradyrhizobium</taxon>
    </lineage>
</organism>
<dbReference type="InterPro" id="IPR030678">
    <property type="entry name" value="Peptide/Ni-bd"/>
</dbReference>
<keyword evidence="7" id="KW-1185">Reference proteome</keyword>
<evidence type="ECO:0000313" key="7">
    <source>
        <dbReference type="Proteomes" id="UP000243904"/>
    </source>
</evidence>
<feature type="signal peptide" evidence="4">
    <location>
        <begin position="1"/>
        <end position="24"/>
    </location>
</feature>
<sequence length="532" mass="59447">MRSVQALAVAAALSLLAVSTVASAGEPKQGGILRIYHRDSPGSASIHEGATYSVNVPFMPVFNNLVIYKQDVAQNSMDSIVPDLADSWAWSSDNKTLTFKLHQGVKWHDGKPFTSADVKCTFDMLMGKSAQKFRQNPRKSWYDQVNDVTTNGDYEASFNLKRPQPALLALLASGYTPIYPCHVSPAEMRTHPIGTGPFKFVEFKTNESIKLVRNPDYFKKGLPHLDGIEFTIIPNRSTAILAFVAGKFDMTFPTEVSIPLLKDVKSQAPNAICVVEPNNVSTNIIVNSSSPPFDNLDIRRAMALALDRKAFISIMFEGQGDIGGTMLPAPAGLWSMPKEMLETIPGYGPDVNANREEARKLMQKAGYGPDKHLAVKVSTRNIPVYRDPAVILIDQLKSIYIDGELDVVETANWFPKIARKDYTLGLNLTGNAVDDPDQSFYENYSCNSERNYTNYCNRDIEKLFDQQSVETDVAKRKQLVWDIDKKLQEDVARPIIFHARTGTCWQPYVKGVTVMVNSSYNGYRYEDVWLDK</sequence>
<evidence type="ECO:0000313" key="6">
    <source>
        <dbReference type="EMBL" id="SDT19941.1"/>
    </source>
</evidence>
<dbReference type="PANTHER" id="PTHR30290:SF38">
    <property type="entry name" value="D,D-DIPEPTIDE-BINDING PERIPLASMIC PROTEIN DDPA-RELATED"/>
    <property type="match status" value="1"/>
</dbReference>
<dbReference type="RefSeq" id="WP_146689044.1">
    <property type="nucleotide sequence ID" value="NZ_LT629750.1"/>
</dbReference>
<name>A0A1H1YEY4_9BRAD</name>
<dbReference type="CDD" id="cd08503">
    <property type="entry name" value="PBP2_NikA_DppA_OppA_like_17"/>
    <property type="match status" value="1"/>
</dbReference>
<evidence type="ECO:0000256" key="4">
    <source>
        <dbReference type="SAM" id="SignalP"/>
    </source>
</evidence>
<dbReference type="Proteomes" id="UP000243904">
    <property type="component" value="Chromosome I"/>
</dbReference>
<dbReference type="AlphaFoldDB" id="A0A1H1YEY4"/>
<evidence type="ECO:0000256" key="2">
    <source>
        <dbReference type="ARBA" id="ARBA00005695"/>
    </source>
</evidence>
<keyword evidence="3 4" id="KW-0732">Signal</keyword>
<dbReference type="EMBL" id="LT629750">
    <property type="protein sequence ID" value="SDT19941.1"/>
    <property type="molecule type" value="Genomic_DNA"/>
</dbReference>